<reference evidence="1" key="5">
    <citation type="submission" date="2025-09" db="UniProtKB">
        <authorList>
            <consortium name="Ensembl"/>
        </authorList>
    </citation>
    <scope>IDENTIFICATION</scope>
</reference>
<keyword evidence="2" id="KW-1185">Reference proteome</keyword>
<evidence type="ECO:0000313" key="1">
    <source>
        <dbReference type="Ensembl" id="ENSRFEP00010003509.1"/>
    </source>
</evidence>
<dbReference type="OMA" id="KWKWLSS"/>
<sequence length="55" mass="6120">MSQEIMKLDLELLPSSTTTEGNILRGTNSTPLISGLGCFVNSDLHLQKWKWLSSK</sequence>
<proteinExistence type="predicted"/>
<dbReference type="Ensembl" id="ENSRFET00010003850.1">
    <property type="protein sequence ID" value="ENSRFEP00010003509.1"/>
    <property type="gene ID" value="ENSRFEG00010002489.1"/>
</dbReference>
<dbReference type="AlphaFoldDB" id="A0A671DQV7"/>
<reference evidence="1 2" key="2">
    <citation type="journal article" date="2018" name="Annu Rev Anim Biosci">
        <title>Bat Biology, Genomes, and the Bat1K Project: To Generate Chromosome-Level Genomes for All Living Bat Species.</title>
        <authorList>
            <person name="Teeling E.C."/>
            <person name="Vernes S.C."/>
            <person name="Davalos L.M."/>
            <person name="Ray D.A."/>
            <person name="Gilbert M.T.P."/>
            <person name="Myers E."/>
        </authorList>
    </citation>
    <scope>NUCLEOTIDE SEQUENCE</scope>
</reference>
<dbReference type="Proteomes" id="UP000472240">
    <property type="component" value="Chromosome 1"/>
</dbReference>
<reference evidence="2" key="3">
    <citation type="submission" date="2018-12" db="EMBL/GenBank/DDBJ databases">
        <title>G10K-VGP greater horseshoe bat female genome, primary haplotype.</title>
        <authorList>
            <person name="Teeling E."/>
            <person name="Myers G."/>
            <person name="Vernes S."/>
            <person name="Pippel M."/>
            <person name="Winkler S."/>
            <person name="Fedrigo O."/>
            <person name="Rhie A."/>
            <person name="Koren S."/>
            <person name="Phillippy A."/>
            <person name="Lewin H."/>
            <person name="Damas J."/>
            <person name="Howe K."/>
            <person name="Mountcastle J."/>
            <person name="Jarvis E.D."/>
        </authorList>
    </citation>
    <scope>NUCLEOTIDE SEQUENCE [LARGE SCALE GENOMIC DNA]</scope>
</reference>
<reference evidence="1 2" key="1">
    <citation type="journal article" date="2015" name="Annu Rev Anim Biosci">
        <title>The Genome 10K Project: a way forward.</title>
        <authorList>
            <person name="Koepfli K.P."/>
            <person name="Paten B."/>
            <person name="O'Brien S.J."/>
            <person name="Koepfli K.P."/>
            <person name="Paten B."/>
            <person name="Antunes A."/>
            <person name="Belov K."/>
            <person name="Bustamante C."/>
            <person name="Castoe T.A."/>
            <person name="Clawson H."/>
            <person name="Crawford A.J."/>
            <person name="Diekhans M."/>
            <person name="Distel D."/>
            <person name="Durbin R."/>
            <person name="Earl D."/>
            <person name="Fujita M.K."/>
            <person name="Gamble T."/>
            <person name="Georges A."/>
            <person name="Gemmell N."/>
            <person name="Gilbert M.T."/>
            <person name="Graves J.M."/>
            <person name="Green R.E."/>
            <person name="Hickey G."/>
            <person name="Jarvis E.D."/>
            <person name="Johnson W."/>
            <person name="Komissarov A."/>
            <person name="Korf I."/>
            <person name="Kuhn R."/>
            <person name="Larkin D.M."/>
            <person name="Lewin H."/>
            <person name="Lopez J.V."/>
            <person name="Ma J."/>
            <person name="Marques-Bonet T."/>
            <person name="Miller W."/>
            <person name="Murphy R."/>
            <person name="Pevzner P."/>
            <person name="Shapiro B."/>
            <person name="Steiner C."/>
            <person name="Tamazian G."/>
            <person name="Venkatesh B."/>
            <person name="Wang J."/>
            <person name="Wayne R."/>
            <person name="Wiley E."/>
            <person name="Yang H."/>
            <person name="Zhang G."/>
            <person name="Haussler D."/>
            <person name="Ryder O."/>
            <person name="O'Brien S.J."/>
        </authorList>
    </citation>
    <scope>NUCLEOTIDE SEQUENCE</scope>
</reference>
<dbReference type="InParanoid" id="A0A671DQV7"/>
<reference evidence="1" key="4">
    <citation type="submission" date="2025-08" db="UniProtKB">
        <authorList>
            <consortium name="Ensembl"/>
        </authorList>
    </citation>
    <scope>IDENTIFICATION</scope>
</reference>
<dbReference type="GeneTree" id="ENSGT00960000192719"/>
<name>A0A671DQV7_RHIFE</name>
<accession>A0A671DQV7</accession>
<organism evidence="1 2">
    <name type="scientific">Rhinolophus ferrumequinum</name>
    <name type="common">Greater horseshoe bat</name>
    <dbReference type="NCBI Taxonomy" id="59479"/>
    <lineage>
        <taxon>Eukaryota</taxon>
        <taxon>Metazoa</taxon>
        <taxon>Chordata</taxon>
        <taxon>Craniata</taxon>
        <taxon>Vertebrata</taxon>
        <taxon>Euteleostomi</taxon>
        <taxon>Mammalia</taxon>
        <taxon>Eutheria</taxon>
        <taxon>Laurasiatheria</taxon>
        <taxon>Chiroptera</taxon>
        <taxon>Yinpterochiroptera</taxon>
        <taxon>Rhinolophoidea</taxon>
        <taxon>Rhinolophidae</taxon>
        <taxon>Rhinolophinae</taxon>
        <taxon>Rhinolophus</taxon>
    </lineage>
</organism>
<evidence type="ECO:0000313" key="2">
    <source>
        <dbReference type="Proteomes" id="UP000472240"/>
    </source>
</evidence>
<protein>
    <submittedName>
        <fullName evidence="1">Uncharacterized protein</fullName>
    </submittedName>
</protein>